<protein>
    <recommendedName>
        <fullName evidence="2">NADH:quinone oxidoreductase/Mrp antiporter transmembrane domain-containing protein</fullName>
    </recommendedName>
</protein>
<feature type="non-terminal residue" evidence="3">
    <location>
        <position position="59"/>
    </location>
</feature>
<dbReference type="EMBL" id="BARV01043189">
    <property type="protein sequence ID" value="GAI54621.1"/>
    <property type="molecule type" value="Genomic_DNA"/>
</dbReference>
<comment type="caution">
    <text evidence="3">The sequence shown here is derived from an EMBL/GenBank/DDBJ whole genome shotgun (WGS) entry which is preliminary data.</text>
</comment>
<keyword evidence="1" id="KW-1133">Transmembrane helix</keyword>
<proteinExistence type="predicted"/>
<keyword evidence="1" id="KW-0812">Transmembrane</keyword>
<dbReference type="InterPro" id="IPR001750">
    <property type="entry name" value="ND/Mrp_TM"/>
</dbReference>
<accession>X1QII1</accession>
<evidence type="ECO:0000313" key="3">
    <source>
        <dbReference type="EMBL" id="GAI54621.1"/>
    </source>
</evidence>
<name>X1QII1_9ZZZZ</name>
<reference evidence="3" key="1">
    <citation type="journal article" date="2014" name="Front. Microbiol.">
        <title>High frequency of phylogenetically diverse reductive dehalogenase-homologous genes in deep subseafloor sedimentary metagenomes.</title>
        <authorList>
            <person name="Kawai M."/>
            <person name="Futagami T."/>
            <person name="Toyoda A."/>
            <person name="Takaki Y."/>
            <person name="Nishi S."/>
            <person name="Hori S."/>
            <person name="Arai W."/>
            <person name="Tsubouchi T."/>
            <person name="Morono Y."/>
            <person name="Uchiyama I."/>
            <person name="Ito T."/>
            <person name="Fujiyama A."/>
            <person name="Inagaki F."/>
            <person name="Takami H."/>
        </authorList>
    </citation>
    <scope>NUCLEOTIDE SEQUENCE</scope>
    <source>
        <strain evidence="3">Expedition CK06-06</strain>
    </source>
</reference>
<feature type="domain" description="NADH:quinone oxidoreductase/Mrp antiporter transmembrane" evidence="2">
    <location>
        <begin position="1"/>
        <end position="56"/>
    </location>
</feature>
<gene>
    <name evidence="3" type="ORF">S06H3_64585</name>
</gene>
<organism evidence="3">
    <name type="scientific">marine sediment metagenome</name>
    <dbReference type="NCBI Taxonomy" id="412755"/>
    <lineage>
        <taxon>unclassified sequences</taxon>
        <taxon>metagenomes</taxon>
        <taxon>ecological metagenomes</taxon>
    </lineage>
</organism>
<keyword evidence="1" id="KW-0472">Membrane</keyword>
<dbReference type="Pfam" id="PF00361">
    <property type="entry name" value="Proton_antipo_M"/>
    <property type="match status" value="1"/>
</dbReference>
<evidence type="ECO:0000256" key="1">
    <source>
        <dbReference type="SAM" id="Phobius"/>
    </source>
</evidence>
<evidence type="ECO:0000259" key="2">
    <source>
        <dbReference type="Pfam" id="PF00361"/>
    </source>
</evidence>
<dbReference type="AlphaFoldDB" id="X1QII1"/>
<feature type="transmembrane region" description="Helical" evidence="1">
    <location>
        <begin position="6"/>
        <end position="22"/>
    </location>
</feature>
<sequence length="59" mass="6051">MLGYSSIAQAGYLMVGLATVGLSPATDIIGRSGLLFFLASYALTNLGAFIAIIAISNKL</sequence>
<feature type="transmembrane region" description="Helical" evidence="1">
    <location>
        <begin position="34"/>
        <end position="55"/>
    </location>
</feature>